<sequence>MKRFGLLLLGCLAVSSSAVLAKPKPGPQIGGIHSGIYSSVSESEQTGDRGGVEFRLYAEAARPYVDAVLCESECNGGERYYVRPTADGFRFTWKNPRRPSDDPVTFRVWKVKRTVWIQGENNSWMKEKLSLLKEPFGLLGVYDWALAPGCRITPDGEKTCGD</sequence>
<dbReference type="EMBL" id="JBHSDH010000013">
    <property type="protein sequence ID" value="MFC4291889.1"/>
    <property type="molecule type" value="Genomic_DNA"/>
</dbReference>
<evidence type="ECO:0000256" key="1">
    <source>
        <dbReference type="SAM" id="SignalP"/>
    </source>
</evidence>
<dbReference type="RefSeq" id="WP_381422127.1">
    <property type="nucleotide sequence ID" value="NZ_JBHSDH010000013.1"/>
</dbReference>
<feature type="chain" id="PRO_5047381664" evidence="1">
    <location>
        <begin position="22"/>
        <end position="162"/>
    </location>
</feature>
<comment type="caution">
    <text evidence="2">The sequence shown here is derived from an EMBL/GenBank/DDBJ whole genome shotgun (WGS) entry which is preliminary data.</text>
</comment>
<keyword evidence="3" id="KW-1185">Reference proteome</keyword>
<protein>
    <submittedName>
        <fullName evidence="2">Uncharacterized protein</fullName>
    </submittedName>
</protein>
<organism evidence="2 3">
    <name type="scientific">Sphingorhabdus arenilitoris</name>
    <dbReference type="NCBI Taxonomy" id="1490041"/>
    <lineage>
        <taxon>Bacteria</taxon>
        <taxon>Pseudomonadati</taxon>
        <taxon>Pseudomonadota</taxon>
        <taxon>Alphaproteobacteria</taxon>
        <taxon>Sphingomonadales</taxon>
        <taxon>Sphingomonadaceae</taxon>
        <taxon>Sphingorhabdus</taxon>
    </lineage>
</organism>
<feature type="signal peptide" evidence="1">
    <location>
        <begin position="1"/>
        <end position="21"/>
    </location>
</feature>
<name>A0ABV8RGQ7_9SPHN</name>
<reference evidence="3" key="1">
    <citation type="journal article" date="2019" name="Int. J. Syst. Evol. Microbiol.">
        <title>The Global Catalogue of Microorganisms (GCM) 10K type strain sequencing project: providing services to taxonomists for standard genome sequencing and annotation.</title>
        <authorList>
            <consortium name="The Broad Institute Genomics Platform"/>
            <consortium name="The Broad Institute Genome Sequencing Center for Infectious Disease"/>
            <person name="Wu L."/>
            <person name="Ma J."/>
        </authorList>
    </citation>
    <scope>NUCLEOTIDE SEQUENCE [LARGE SCALE GENOMIC DNA]</scope>
    <source>
        <strain evidence="3">CECT 8531</strain>
    </source>
</reference>
<evidence type="ECO:0000313" key="3">
    <source>
        <dbReference type="Proteomes" id="UP001595887"/>
    </source>
</evidence>
<evidence type="ECO:0000313" key="2">
    <source>
        <dbReference type="EMBL" id="MFC4291889.1"/>
    </source>
</evidence>
<proteinExistence type="predicted"/>
<keyword evidence="1" id="KW-0732">Signal</keyword>
<gene>
    <name evidence="2" type="ORF">ACFOWX_05615</name>
</gene>
<accession>A0ABV8RGQ7</accession>
<dbReference type="Proteomes" id="UP001595887">
    <property type="component" value="Unassembled WGS sequence"/>
</dbReference>